<comment type="caution">
    <text evidence="2">The sequence shown here is derived from an EMBL/GenBank/DDBJ whole genome shotgun (WGS) entry which is preliminary data.</text>
</comment>
<feature type="compositionally biased region" description="Basic residues" evidence="1">
    <location>
        <begin position="229"/>
        <end position="245"/>
    </location>
</feature>
<evidence type="ECO:0000313" key="2">
    <source>
        <dbReference type="EMBL" id="CAG8959864.1"/>
    </source>
</evidence>
<name>A0A9N9L5H9_9HELO</name>
<feature type="region of interest" description="Disordered" evidence="1">
    <location>
        <begin position="214"/>
        <end position="254"/>
    </location>
</feature>
<dbReference type="EMBL" id="CAJVRL010000093">
    <property type="protein sequence ID" value="CAG8959864.1"/>
    <property type="molecule type" value="Genomic_DNA"/>
</dbReference>
<dbReference type="OrthoDB" id="10475920at2759"/>
<accession>A0A9N9L5H9</accession>
<organism evidence="2 3">
    <name type="scientific">Hymenoscyphus fraxineus</name>
    <dbReference type="NCBI Taxonomy" id="746836"/>
    <lineage>
        <taxon>Eukaryota</taxon>
        <taxon>Fungi</taxon>
        <taxon>Dikarya</taxon>
        <taxon>Ascomycota</taxon>
        <taxon>Pezizomycotina</taxon>
        <taxon>Leotiomycetes</taxon>
        <taxon>Helotiales</taxon>
        <taxon>Helotiaceae</taxon>
        <taxon>Hymenoscyphus</taxon>
    </lineage>
</organism>
<reference evidence="2" key="1">
    <citation type="submission" date="2021-07" db="EMBL/GenBank/DDBJ databases">
        <authorList>
            <person name="Durling M."/>
        </authorList>
    </citation>
    <scope>NUCLEOTIDE SEQUENCE</scope>
</reference>
<dbReference type="Proteomes" id="UP000696280">
    <property type="component" value="Unassembled WGS sequence"/>
</dbReference>
<keyword evidence="3" id="KW-1185">Reference proteome</keyword>
<sequence>MPRSYDDRFGTLDKDNHVDWFMNMKEIIIREGDSFVTENTLDQYAGKVDSRGVMKIPIAHNENKKKVYEEANGRVISNLLRGDRLGQQDKDSFKEHCTAHRFWQHLKNQYGVIDCPRPSHYQSEIYKFEKRDEESIIHAWQRLKGYGVTLMSLDVQMGLSITDSFLFMILTKSLDKIPDYRTTLSDLGYTATKGDAEYKIQRLAEKEISLARKQTHEGGLLPRQGGRGSSRHNGSKAQSSRHKLGRGAESSGDLKDESCALCGTVEHYISDCKYLDFARERVDEYLEWSMDTVGDEKYEETPGLSKETLYEFMISHHILVLSVKYAD</sequence>
<proteinExistence type="predicted"/>
<evidence type="ECO:0000313" key="3">
    <source>
        <dbReference type="Proteomes" id="UP000696280"/>
    </source>
</evidence>
<evidence type="ECO:0000256" key="1">
    <source>
        <dbReference type="SAM" id="MobiDB-lite"/>
    </source>
</evidence>
<gene>
    <name evidence="2" type="ORF">HYFRA_00013136</name>
</gene>
<dbReference type="AlphaFoldDB" id="A0A9N9L5H9"/>
<protein>
    <submittedName>
        <fullName evidence="2">Uncharacterized protein</fullName>
    </submittedName>
</protein>